<evidence type="ECO:0000313" key="2">
    <source>
        <dbReference type="Proteomes" id="UP000199031"/>
    </source>
</evidence>
<dbReference type="AlphaFoldDB" id="A0A1I5WVE3"/>
<dbReference type="Proteomes" id="UP000199031">
    <property type="component" value="Unassembled WGS sequence"/>
</dbReference>
<name>A0A1I5WVE3_9BACT</name>
<sequence length="211" mass="23921">MKKYVLLLAAILIYKGVFAQKQLTQYLFPEFKEGSVLQKSGTVTKTQLNYNTLTQEMIFKQGEQFLALDKIQEVDTVYLNDKKFIPGDNMFYEVATQTPVALLLQHTSDIIPSGNETGFGKSQTTAVTNIADLKRGGRAYSLSLPDEYSFKNKTAYFLKKDGKYILITNVKDIKKVFSDKESAIEDYTKKNKVNFKKNETVAALIEFCNSN</sequence>
<accession>A0A1I5WVE3</accession>
<reference evidence="1 2" key="1">
    <citation type="submission" date="2016-10" db="EMBL/GenBank/DDBJ databases">
        <authorList>
            <person name="de Groot N.N."/>
        </authorList>
    </citation>
    <scope>NUCLEOTIDE SEQUENCE [LARGE SCALE GENOMIC DNA]</scope>
    <source>
        <strain evidence="1 2">DSM 28286</strain>
    </source>
</reference>
<gene>
    <name evidence="1" type="ORF">SAMN05444277_10717</name>
</gene>
<dbReference type="EMBL" id="FOXQ01000007">
    <property type="protein sequence ID" value="SFQ23487.1"/>
    <property type="molecule type" value="Genomic_DNA"/>
</dbReference>
<protein>
    <submittedName>
        <fullName evidence="1">Uncharacterized protein</fullName>
    </submittedName>
</protein>
<proteinExistence type="predicted"/>
<evidence type="ECO:0000313" key="1">
    <source>
        <dbReference type="EMBL" id="SFQ23487.1"/>
    </source>
</evidence>
<keyword evidence="2" id="KW-1185">Reference proteome</keyword>
<organism evidence="1 2">
    <name type="scientific">Parafilimonas terrae</name>
    <dbReference type="NCBI Taxonomy" id="1465490"/>
    <lineage>
        <taxon>Bacteria</taxon>
        <taxon>Pseudomonadati</taxon>
        <taxon>Bacteroidota</taxon>
        <taxon>Chitinophagia</taxon>
        <taxon>Chitinophagales</taxon>
        <taxon>Chitinophagaceae</taxon>
        <taxon>Parafilimonas</taxon>
    </lineage>
</organism>
<dbReference type="STRING" id="1465490.SAMN05444277_10717"/>
<dbReference type="OrthoDB" id="1100665at2"/>
<dbReference type="RefSeq" id="WP_090658860.1">
    <property type="nucleotide sequence ID" value="NZ_FOXQ01000007.1"/>
</dbReference>